<dbReference type="OrthoDB" id="2893324at2759"/>
<protein>
    <submittedName>
        <fullName evidence="1">Uncharacterized protein</fullName>
    </submittedName>
</protein>
<organism evidence="1 2">
    <name type="scientific">Pleomassaria siparia CBS 279.74</name>
    <dbReference type="NCBI Taxonomy" id="1314801"/>
    <lineage>
        <taxon>Eukaryota</taxon>
        <taxon>Fungi</taxon>
        <taxon>Dikarya</taxon>
        <taxon>Ascomycota</taxon>
        <taxon>Pezizomycotina</taxon>
        <taxon>Dothideomycetes</taxon>
        <taxon>Pleosporomycetidae</taxon>
        <taxon>Pleosporales</taxon>
        <taxon>Pleomassariaceae</taxon>
        <taxon>Pleomassaria</taxon>
    </lineage>
</organism>
<evidence type="ECO:0000313" key="1">
    <source>
        <dbReference type="EMBL" id="KAF2710310.1"/>
    </source>
</evidence>
<proteinExistence type="predicted"/>
<gene>
    <name evidence="1" type="ORF">K504DRAFT_259157</name>
</gene>
<accession>A0A6G1KC08</accession>
<dbReference type="SUPFAM" id="SSF52309">
    <property type="entry name" value="N-(deoxy)ribosyltransferase-like"/>
    <property type="match status" value="1"/>
</dbReference>
<keyword evidence="2" id="KW-1185">Reference proteome</keyword>
<dbReference type="Gene3D" id="3.40.50.450">
    <property type="match status" value="1"/>
</dbReference>
<sequence>MTSESTPDKVAAAIGLDANVEDIDNQLTSLPDTIKVHDNFRACVPPNAPDYGNPEADDYSKHASIFLAGSIEMGNAIQWQPHLTKLLSPLDITVCNPRRGTWGTGKTKEERDEQFSIQVEWELCALERVDVICFFFDKNTLSPVTMLELGLWAHSGKVVVCCDKDFWKAGNIHHVCNKYNVPFVKHYADLLPLIQQKLEHVVELKDFAGEKLTEEKAKRAALNVETAHKLKHQREAKEDATVHTPESEPTIHQYRKYLRPARVAFDADNVNDSTQKQAAWNKLCGY</sequence>
<dbReference type="Proteomes" id="UP000799428">
    <property type="component" value="Unassembled WGS sequence"/>
</dbReference>
<name>A0A6G1KC08_9PLEO</name>
<evidence type="ECO:0000313" key="2">
    <source>
        <dbReference type="Proteomes" id="UP000799428"/>
    </source>
</evidence>
<dbReference type="EMBL" id="MU005769">
    <property type="protein sequence ID" value="KAF2710310.1"/>
    <property type="molecule type" value="Genomic_DNA"/>
</dbReference>
<reference evidence="1" key="1">
    <citation type="journal article" date="2020" name="Stud. Mycol.">
        <title>101 Dothideomycetes genomes: a test case for predicting lifestyles and emergence of pathogens.</title>
        <authorList>
            <person name="Haridas S."/>
            <person name="Albert R."/>
            <person name="Binder M."/>
            <person name="Bloem J."/>
            <person name="Labutti K."/>
            <person name="Salamov A."/>
            <person name="Andreopoulos B."/>
            <person name="Baker S."/>
            <person name="Barry K."/>
            <person name="Bills G."/>
            <person name="Bluhm B."/>
            <person name="Cannon C."/>
            <person name="Castanera R."/>
            <person name="Culley D."/>
            <person name="Daum C."/>
            <person name="Ezra D."/>
            <person name="Gonzalez J."/>
            <person name="Henrissat B."/>
            <person name="Kuo A."/>
            <person name="Liang C."/>
            <person name="Lipzen A."/>
            <person name="Lutzoni F."/>
            <person name="Magnuson J."/>
            <person name="Mondo S."/>
            <person name="Nolan M."/>
            <person name="Ohm R."/>
            <person name="Pangilinan J."/>
            <person name="Park H.-J."/>
            <person name="Ramirez L."/>
            <person name="Alfaro M."/>
            <person name="Sun H."/>
            <person name="Tritt A."/>
            <person name="Yoshinaga Y."/>
            <person name="Zwiers L.-H."/>
            <person name="Turgeon B."/>
            <person name="Goodwin S."/>
            <person name="Spatafora J."/>
            <person name="Crous P."/>
            <person name="Grigoriev I."/>
        </authorList>
    </citation>
    <scope>NUCLEOTIDE SEQUENCE</scope>
    <source>
        <strain evidence="1">CBS 279.74</strain>
    </source>
</reference>
<dbReference type="InterPro" id="IPR039470">
    <property type="entry name" value="Nuc_deoxyri_tr2"/>
</dbReference>
<dbReference type="AlphaFoldDB" id="A0A6G1KC08"/>
<dbReference type="Pfam" id="PF15891">
    <property type="entry name" value="Nuc_deoxyri_tr2"/>
    <property type="match status" value="1"/>
</dbReference>